<dbReference type="SMART" id="SM00320">
    <property type="entry name" value="WD40"/>
    <property type="match status" value="6"/>
</dbReference>
<dbReference type="PANTHER" id="PTHR44156">
    <property type="entry name" value="SUPERNUMERARY LIMBS, ISOFORM B-RELATED"/>
    <property type="match status" value="1"/>
</dbReference>
<feature type="region of interest" description="Disordered" evidence="4">
    <location>
        <begin position="572"/>
        <end position="594"/>
    </location>
</feature>
<dbReference type="AlphaFoldDB" id="A0A9W6BTP0"/>
<dbReference type="InterPro" id="IPR001680">
    <property type="entry name" value="WD40_rpt"/>
</dbReference>
<evidence type="ECO:0000313" key="6">
    <source>
        <dbReference type="Proteomes" id="UP001165080"/>
    </source>
</evidence>
<dbReference type="Gene3D" id="2.130.10.10">
    <property type="entry name" value="YVTN repeat-like/Quinoprotein amine dehydrogenase"/>
    <property type="match status" value="2"/>
</dbReference>
<feature type="repeat" description="WD" evidence="3">
    <location>
        <begin position="380"/>
        <end position="411"/>
    </location>
</feature>
<dbReference type="EMBL" id="BRXU01000021">
    <property type="protein sequence ID" value="GLC58022.1"/>
    <property type="molecule type" value="Genomic_DNA"/>
</dbReference>
<dbReference type="PROSITE" id="PS00678">
    <property type="entry name" value="WD_REPEATS_1"/>
    <property type="match status" value="1"/>
</dbReference>
<dbReference type="InterPro" id="IPR053299">
    <property type="entry name" value="ASTRA_WD_repeat"/>
</dbReference>
<organism evidence="5 6">
    <name type="scientific">Pleodorina starrii</name>
    <dbReference type="NCBI Taxonomy" id="330485"/>
    <lineage>
        <taxon>Eukaryota</taxon>
        <taxon>Viridiplantae</taxon>
        <taxon>Chlorophyta</taxon>
        <taxon>core chlorophytes</taxon>
        <taxon>Chlorophyceae</taxon>
        <taxon>CS clade</taxon>
        <taxon>Chlamydomonadales</taxon>
        <taxon>Volvocaceae</taxon>
        <taxon>Pleodorina</taxon>
    </lineage>
</organism>
<name>A0A9W6BTP0_9CHLO</name>
<evidence type="ECO:0000313" key="5">
    <source>
        <dbReference type="EMBL" id="GLC58022.1"/>
    </source>
</evidence>
<feature type="region of interest" description="Disordered" evidence="4">
    <location>
        <begin position="636"/>
        <end position="675"/>
    </location>
</feature>
<evidence type="ECO:0000256" key="1">
    <source>
        <dbReference type="ARBA" id="ARBA00022574"/>
    </source>
</evidence>
<sequence>MDLRHGFCQTWRRTSPAPPSVRTCTPASAVIPVQRRITPQRGAARQCLSASCAVAIDSTFETSTLSAEPALFEVHESQGFCTPDASCPAVLQTRLSKAHSSAASAALVVQDTPDERLVATASLDKGMAIWRFYSSQGEGENTEGSVDESIEVTRLKVPGAPVFSLAKIPEVLPDGTIVRKRPKPPGIYLGTSSQEVLTWMLGSKDVTDKVVLDGHTGWVRSLAVTGKWLFSCGCNYLRLWDTTFRTPKECDSVRLFTGDILAIAASDGRVFTVGADGSLHSWNITRAGDLQAGPSQDKAHEGRVSACTISGGRVFTVSYDGSVKAWDVDTLELVAEVKGAHNGEKIFCAAFGANGVLFTGGDDKLIRAWDQDLNPIGAPLEGHGAAVRVLSAGRRALLVSGDADGDVCIWETYPVDLTSSSRAVAASTMEASPFALDGAVTLADGVPVASGAVEVAMGEAAMQQLETMLAVPQPELPQQEAVSGTADCDTFSAAAAYDPASAAAAAYDPASAAAAAYDTASAAAAAYDPATALPAADWQAPTAVEEQPQLEAAAHASLQTAAADLVTIPAEPQQDDGHYYSPVPEQDASQAAAELQEACVHEQVGFPGAVEEWQQDDAAPGAAAAGAGGLVVCAEEHHQHQQQQQAQSGGGVVGGPSADPIVEDPVEPSQDGAGRHAACDAEEVAAAAPMVNANGSGGFAVLAATVSEEKPECCHTAAAAAAEAAEAAEEEGESDYCQIEVESVASAVAAACLAKDLEGRVSAGVGASGRSHR</sequence>
<evidence type="ECO:0000256" key="2">
    <source>
        <dbReference type="ARBA" id="ARBA00022737"/>
    </source>
</evidence>
<evidence type="ECO:0000256" key="3">
    <source>
        <dbReference type="PROSITE-ProRule" id="PRU00221"/>
    </source>
</evidence>
<gene>
    <name evidence="5" type="primary">PLEST011927</name>
    <name evidence="5" type="ORF">PLESTB_001309500</name>
</gene>
<dbReference type="PROSITE" id="PS50082">
    <property type="entry name" value="WD_REPEATS_2"/>
    <property type="match status" value="2"/>
</dbReference>
<evidence type="ECO:0000256" key="4">
    <source>
        <dbReference type="SAM" id="MobiDB-lite"/>
    </source>
</evidence>
<protein>
    <submittedName>
        <fullName evidence="5">Uncharacterized protein</fullName>
    </submittedName>
</protein>
<keyword evidence="6" id="KW-1185">Reference proteome</keyword>
<feature type="repeat" description="WD" evidence="3">
    <location>
        <begin position="297"/>
        <end position="336"/>
    </location>
</feature>
<dbReference type="SUPFAM" id="SSF50978">
    <property type="entry name" value="WD40 repeat-like"/>
    <property type="match status" value="1"/>
</dbReference>
<dbReference type="InterPro" id="IPR015943">
    <property type="entry name" value="WD40/YVTN_repeat-like_dom_sf"/>
</dbReference>
<dbReference type="OrthoDB" id="674604at2759"/>
<reference evidence="5 6" key="1">
    <citation type="journal article" date="2023" name="Commun. Biol.">
        <title>Reorganization of the ancestral sex-determining regions during the evolution of trioecy in Pleodorina starrii.</title>
        <authorList>
            <person name="Takahashi K."/>
            <person name="Suzuki S."/>
            <person name="Kawai-Toyooka H."/>
            <person name="Yamamoto K."/>
            <person name="Hamaji T."/>
            <person name="Ootsuki R."/>
            <person name="Yamaguchi H."/>
            <person name="Kawachi M."/>
            <person name="Higashiyama T."/>
            <person name="Nozaki H."/>
        </authorList>
    </citation>
    <scope>NUCLEOTIDE SEQUENCE [LARGE SCALE GENOMIC DNA]</scope>
    <source>
        <strain evidence="5 6">NIES-4479</strain>
    </source>
</reference>
<dbReference type="Proteomes" id="UP001165080">
    <property type="component" value="Unassembled WGS sequence"/>
</dbReference>
<accession>A0A9W6BTP0</accession>
<keyword evidence="2" id="KW-0677">Repeat</keyword>
<dbReference type="Pfam" id="PF00400">
    <property type="entry name" value="WD40"/>
    <property type="match status" value="3"/>
</dbReference>
<dbReference type="InterPro" id="IPR019775">
    <property type="entry name" value="WD40_repeat_CS"/>
</dbReference>
<comment type="caution">
    <text evidence="5">The sequence shown here is derived from an EMBL/GenBank/DDBJ whole genome shotgun (WGS) entry which is preliminary data.</text>
</comment>
<keyword evidence="1 3" id="KW-0853">WD repeat</keyword>
<proteinExistence type="predicted"/>
<dbReference type="InterPro" id="IPR036322">
    <property type="entry name" value="WD40_repeat_dom_sf"/>
</dbReference>